<dbReference type="Pfam" id="PF13377">
    <property type="entry name" value="Peripla_BP_3"/>
    <property type="match status" value="1"/>
</dbReference>
<sequence>MGRVSLKDVAEAAGVSAVTASIVLNGSGSGSGSRVRVSAARRAEIQAIAARLGYRVNAAGRILKSKSLSDIGLLFFEETRHIREHAGFTDMNLQFSRISREYGRRYQVDWFDPFRHPDEVPAILTDGLIGGLLIAGNPIGASEQYLRESCTLPIVRLDEPGKHSVRFDPQPAFRQALEYLAATGHRRLGLVNGPETLPYFRNLHSAFRESCARFGLTVDEELFYEADPYGDFALDAVLAGRRLFDRPDRPDAVMVSSGILVKSIVVQALQRGVRIPADASIVAFGTNDWEAYKFVPRLTAVERNYAGIIEAGVAMLCELMDKGAVQVPQVTVPERFSIRDSTANRLA</sequence>
<dbReference type="SUPFAM" id="SSF47413">
    <property type="entry name" value="lambda repressor-like DNA-binding domains"/>
    <property type="match status" value="1"/>
</dbReference>
<dbReference type="InterPro" id="IPR028082">
    <property type="entry name" value="Peripla_BP_I"/>
</dbReference>
<evidence type="ECO:0000256" key="3">
    <source>
        <dbReference type="ARBA" id="ARBA00023163"/>
    </source>
</evidence>
<organism evidence="5 6">
    <name type="scientific">Victivallis vadensis</name>
    <dbReference type="NCBI Taxonomy" id="172901"/>
    <lineage>
        <taxon>Bacteria</taxon>
        <taxon>Pseudomonadati</taxon>
        <taxon>Lentisphaerota</taxon>
        <taxon>Lentisphaeria</taxon>
        <taxon>Victivallales</taxon>
        <taxon>Victivallaceae</taxon>
        <taxon>Victivallis</taxon>
    </lineage>
</organism>
<dbReference type="Proteomes" id="UP000576225">
    <property type="component" value="Unassembled WGS sequence"/>
</dbReference>
<evidence type="ECO:0000313" key="5">
    <source>
        <dbReference type="EMBL" id="NMD88732.1"/>
    </source>
</evidence>
<dbReference type="PANTHER" id="PTHR30146">
    <property type="entry name" value="LACI-RELATED TRANSCRIPTIONAL REPRESSOR"/>
    <property type="match status" value="1"/>
</dbReference>
<dbReference type="GO" id="GO:0003700">
    <property type="term" value="F:DNA-binding transcription factor activity"/>
    <property type="evidence" value="ECO:0007669"/>
    <property type="project" value="TreeGrafter"/>
</dbReference>
<dbReference type="CDD" id="cd01392">
    <property type="entry name" value="HTH_LacI"/>
    <property type="match status" value="1"/>
</dbReference>
<feature type="domain" description="HTH lacI-type" evidence="4">
    <location>
        <begin position="4"/>
        <end position="65"/>
    </location>
</feature>
<dbReference type="PANTHER" id="PTHR30146:SF109">
    <property type="entry name" value="HTH-TYPE TRANSCRIPTIONAL REGULATOR GALS"/>
    <property type="match status" value="1"/>
</dbReference>
<evidence type="ECO:0000259" key="4">
    <source>
        <dbReference type="PROSITE" id="PS50932"/>
    </source>
</evidence>
<dbReference type="RefSeq" id="WP_168963772.1">
    <property type="nucleotide sequence ID" value="NZ_JABAEW010000056.1"/>
</dbReference>
<accession>A0A848B6R9</accession>
<keyword evidence="1" id="KW-0805">Transcription regulation</keyword>
<keyword evidence="2" id="KW-0238">DNA-binding</keyword>
<reference evidence="5 6" key="1">
    <citation type="submission" date="2020-04" db="EMBL/GenBank/DDBJ databases">
        <authorList>
            <person name="Hitch T.C.A."/>
            <person name="Wylensek D."/>
            <person name="Clavel T."/>
        </authorList>
    </citation>
    <scope>NUCLEOTIDE SEQUENCE [LARGE SCALE GENOMIC DNA]</scope>
    <source>
        <strain evidence="5 6">COR2-253-APC-1A</strain>
    </source>
</reference>
<dbReference type="EMBL" id="JABAEW010000056">
    <property type="protein sequence ID" value="NMD88732.1"/>
    <property type="molecule type" value="Genomic_DNA"/>
</dbReference>
<dbReference type="SUPFAM" id="SSF53822">
    <property type="entry name" value="Periplasmic binding protein-like I"/>
    <property type="match status" value="1"/>
</dbReference>
<dbReference type="PROSITE" id="PS50932">
    <property type="entry name" value="HTH_LACI_2"/>
    <property type="match status" value="1"/>
</dbReference>
<dbReference type="AlphaFoldDB" id="A0A848B6R9"/>
<dbReference type="InterPro" id="IPR046335">
    <property type="entry name" value="LacI/GalR-like_sensor"/>
</dbReference>
<evidence type="ECO:0000256" key="1">
    <source>
        <dbReference type="ARBA" id="ARBA00023015"/>
    </source>
</evidence>
<dbReference type="GO" id="GO:0000976">
    <property type="term" value="F:transcription cis-regulatory region binding"/>
    <property type="evidence" value="ECO:0007669"/>
    <property type="project" value="TreeGrafter"/>
</dbReference>
<keyword evidence="3" id="KW-0804">Transcription</keyword>
<evidence type="ECO:0000256" key="2">
    <source>
        <dbReference type="ARBA" id="ARBA00023125"/>
    </source>
</evidence>
<dbReference type="Pfam" id="PF00356">
    <property type="entry name" value="LacI"/>
    <property type="match status" value="1"/>
</dbReference>
<dbReference type="SMART" id="SM00354">
    <property type="entry name" value="HTH_LACI"/>
    <property type="match status" value="1"/>
</dbReference>
<dbReference type="InterPro" id="IPR000843">
    <property type="entry name" value="HTH_LacI"/>
</dbReference>
<proteinExistence type="predicted"/>
<dbReference type="PROSITE" id="PS00356">
    <property type="entry name" value="HTH_LACI_1"/>
    <property type="match status" value="1"/>
</dbReference>
<protein>
    <submittedName>
        <fullName evidence="5">LacI family transcriptional regulator</fullName>
    </submittedName>
</protein>
<dbReference type="InterPro" id="IPR010982">
    <property type="entry name" value="Lambda_DNA-bd_dom_sf"/>
</dbReference>
<gene>
    <name evidence="5" type="ORF">HF882_19280</name>
</gene>
<comment type="caution">
    <text evidence="5">The sequence shown here is derived from an EMBL/GenBank/DDBJ whole genome shotgun (WGS) entry which is preliminary data.</text>
</comment>
<evidence type="ECO:0000313" key="6">
    <source>
        <dbReference type="Proteomes" id="UP000576225"/>
    </source>
</evidence>
<name>A0A848B6R9_9BACT</name>
<dbReference type="Gene3D" id="3.40.50.2300">
    <property type="match status" value="2"/>
</dbReference>
<dbReference type="Gene3D" id="1.10.260.40">
    <property type="entry name" value="lambda repressor-like DNA-binding domains"/>
    <property type="match status" value="1"/>
</dbReference>